<feature type="region of interest" description="Disordered" evidence="10">
    <location>
        <begin position="349"/>
        <end position="372"/>
    </location>
</feature>
<gene>
    <name evidence="13" type="primary">srpA</name>
    <name evidence="13" type="ORF">HOV93_32680</name>
</gene>
<dbReference type="EMBL" id="JABRWO010000009">
    <property type="protein sequence ID" value="MBA2116079.1"/>
    <property type="molecule type" value="Genomic_DNA"/>
</dbReference>
<dbReference type="Gene3D" id="1.20.1280.120">
    <property type="match status" value="1"/>
</dbReference>
<comment type="similarity">
    <text evidence="1 7">Belongs to the catalase family.</text>
</comment>
<reference evidence="13 14" key="1">
    <citation type="submission" date="2020-05" db="EMBL/GenBank/DDBJ databases">
        <title>Bremerella alba sp. nov., a novel planctomycete isolated from the surface of the macroalga Fucus spiralis.</title>
        <authorList>
            <person name="Godinho O."/>
            <person name="Botelho R."/>
            <person name="Albuquerque L."/>
            <person name="Wiegand S."/>
            <person name="Da Costa M.S."/>
            <person name="Lobo-Da-Cunha A."/>
            <person name="Jogler C."/>
            <person name="Lage O.M."/>
        </authorList>
    </citation>
    <scope>NUCLEOTIDE SEQUENCE [LARGE SCALE GENOMIC DNA]</scope>
    <source>
        <strain evidence="13 14">FF15</strain>
    </source>
</reference>
<keyword evidence="5 7" id="KW-0560">Oxidoreductase</keyword>
<proteinExistence type="inferred from homology"/>
<keyword evidence="11" id="KW-1133">Transmembrane helix</keyword>
<dbReference type="GO" id="GO:0042542">
    <property type="term" value="P:response to hydrogen peroxide"/>
    <property type="evidence" value="ECO:0007669"/>
    <property type="project" value="TreeGrafter"/>
</dbReference>
<evidence type="ECO:0000313" key="14">
    <source>
        <dbReference type="Proteomes" id="UP000551616"/>
    </source>
</evidence>
<dbReference type="CDD" id="cd08153">
    <property type="entry name" value="srpA_like"/>
    <property type="match status" value="1"/>
</dbReference>
<accession>A0A7V8V7G0</accession>
<dbReference type="InterPro" id="IPR011614">
    <property type="entry name" value="Catalase_core"/>
</dbReference>
<dbReference type="PANTHER" id="PTHR11465:SF9">
    <property type="entry name" value="CATALASE"/>
    <property type="match status" value="1"/>
</dbReference>
<keyword evidence="3 7" id="KW-0349">Heme</keyword>
<dbReference type="GO" id="GO:0042744">
    <property type="term" value="P:hydrogen peroxide catabolic process"/>
    <property type="evidence" value="ECO:0007669"/>
    <property type="project" value="TreeGrafter"/>
</dbReference>
<evidence type="ECO:0000256" key="8">
    <source>
        <dbReference type="PIRSR" id="PIRSR000296-1"/>
    </source>
</evidence>
<dbReference type="InterPro" id="IPR024168">
    <property type="entry name" value="Catalase_SrpA-type_pred"/>
</dbReference>
<dbReference type="Pfam" id="PF00199">
    <property type="entry name" value="Catalase"/>
    <property type="match status" value="1"/>
</dbReference>
<dbReference type="InterPro" id="IPR018028">
    <property type="entry name" value="Catalase"/>
</dbReference>
<evidence type="ECO:0000313" key="13">
    <source>
        <dbReference type="EMBL" id="MBA2116079.1"/>
    </source>
</evidence>
<comment type="cofactor">
    <cofactor evidence="7">
        <name>heme</name>
        <dbReference type="ChEBI" id="CHEBI:30413"/>
    </cofactor>
</comment>
<dbReference type="PIRSF" id="PIRSF000296">
    <property type="entry name" value="SrpA"/>
    <property type="match status" value="1"/>
</dbReference>
<keyword evidence="4 7" id="KW-0479">Metal-binding</keyword>
<keyword evidence="6 7" id="KW-0408">Iron</keyword>
<feature type="binding site" description="axial binding residue" evidence="9">
    <location>
        <position position="343"/>
    </location>
    <ligand>
        <name>heme</name>
        <dbReference type="ChEBI" id="CHEBI:30413"/>
    </ligand>
    <ligandPart>
        <name>Fe</name>
        <dbReference type="ChEBI" id="CHEBI:18248"/>
    </ligandPart>
</feature>
<dbReference type="InterPro" id="IPR020835">
    <property type="entry name" value="Catalase_sf"/>
</dbReference>
<evidence type="ECO:0000256" key="6">
    <source>
        <dbReference type="ARBA" id="ARBA00023004"/>
    </source>
</evidence>
<dbReference type="PRINTS" id="PR00067">
    <property type="entry name" value="CATALASE"/>
</dbReference>
<keyword evidence="14" id="KW-1185">Reference proteome</keyword>
<comment type="caution">
    <text evidence="13">The sequence shown here is derived from an EMBL/GenBank/DDBJ whole genome shotgun (WGS) entry which is preliminary data.</text>
</comment>
<dbReference type="PROSITE" id="PS51402">
    <property type="entry name" value="CATALASE_3"/>
    <property type="match status" value="1"/>
</dbReference>
<name>A0A7V8V7G0_9BACT</name>
<keyword evidence="11" id="KW-0812">Transmembrane</keyword>
<feature type="domain" description="Catalase core" evidence="12">
    <location>
        <begin position="27"/>
        <end position="372"/>
    </location>
</feature>
<evidence type="ECO:0000256" key="7">
    <source>
        <dbReference type="PIRNR" id="PIRNR000296"/>
    </source>
</evidence>
<evidence type="ECO:0000256" key="2">
    <source>
        <dbReference type="ARBA" id="ARBA00022559"/>
    </source>
</evidence>
<evidence type="ECO:0000256" key="11">
    <source>
        <dbReference type="SAM" id="Phobius"/>
    </source>
</evidence>
<keyword evidence="2 7" id="KW-0575">Peroxidase</keyword>
<evidence type="ECO:0000256" key="5">
    <source>
        <dbReference type="ARBA" id="ARBA00023002"/>
    </source>
</evidence>
<comment type="function">
    <text evidence="7">Has an organic peroxide-dependent peroxidase activity.</text>
</comment>
<dbReference type="GO" id="GO:0046872">
    <property type="term" value="F:metal ion binding"/>
    <property type="evidence" value="ECO:0007669"/>
    <property type="project" value="UniProtKB-KW"/>
</dbReference>
<evidence type="ECO:0000256" key="1">
    <source>
        <dbReference type="ARBA" id="ARBA00005329"/>
    </source>
</evidence>
<evidence type="ECO:0000259" key="12">
    <source>
        <dbReference type="SMART" id="SM01060"/>
    </source>
</evidence>
<dbReference type="Proteomes" id="UP000551616">
    <property type="component" value="Unassembled WGS sequence"/>
</dbReference>
<dbReference type="SMART" id="SM01060">
    <property type="entry name" value="Catalase"/>
    <property type="match status" value="1"/>
</dbReference>
<dbReference type="GO" id="GO:0005737">
    <property type="term" value="C:cytoplasm"/>
    <property type="evidence" value="ECO:0007669"/>
    <property type="project" value="TreeGrafter"/>
</dbReference>
<evidence type="ECO:0000256" key="10">
    <source>
        <dbReference type="SAM" id="MobiDB-lite"/>
    </source>
</evidence>
<dbReference type="AlphaFoldDB" id="A0A7V8V7G0"/>
<dbReference type="RefSeq" id="WP_207397508.1">
    <property type="nucleotide sequence ID" value="NZ_JABRWO010000009.1"/>
</dbReference>
<dbReference type="Gene3D" id="2.40.180.10">
    <property type="entry name" value="Catalase core domain"/>
    <property type="match status" value="1"/>
</dbReference>
<dbReference type="SUPFAM" id="SSF56634">
    <property type="entry name" value="Heme-dependent catalase-like"/>
    <property type="match status" value="1"/>
</dbReference>
<feature type="transmembrane region" description="Helical" evidence="11">
    <location>
        <begin position="25"/>
        <end position="46"/>
    </location>
</feature>
<dbReference type="PANTHER" id="PTHR11465">
    <property type="entry name" value="CATALASE"/>
    <property type="match status" value="1"/>
</dbReference>
<evidence type="ECO:0000256" key="3">
    <source>
        <dbReference type="ARBA" id="ARBA00022617"/>
    </source>
</evidence>
<organism evidence="13 14">
    <name type="scientific">Bremerella alba</name>
    <dbReference type="NCBI Taxonomy" id="980252"/>
    <lineage>
        <taxon>Bacteria</taxon>
        <taxon>Pseudomonadati</taxon>
        <taxon>Planctomycetota</taxon>
        <taxon>Planctomycetia</taxon>
        <taxon>Pirellulales</taxon>
        <taxon>Pirellulaceae</taxon>
        <taxon>Bremerella</taxon>
    </lineage>
</organism>
<feature type="active site" evidence="8">
    <location>
        <position position="74"/>
    </location>
</feature>
<evidence type="ECO:0000256" key="4">
    <source>
        <dbReference type="ARBA" id="ARBA00022723"/>
    </source>
</evidence>
<dbReference type="EC" id="1.11.1.-" evidence="7"/>
<dbReference type="GO" id="GO:0020037">
    <property type="term" value="F:heme binding"/>
    <property type="evidence" value="ECO:0007669"/>
    <property type="project" value="InterPro"/>
</dbReference>
<protein>
    <recommendedName>
        <fullName evidence="7">Catalase-related peroxidase</fullName>
        <ecNumber evidence="7">1.11.1.-</ecNumber>
    </recommendedName>
</protein>
<keyword evidence="11" id="KW-0472">Membrane</keyword>
<evidence type="ECO:0000256" key="9">
    <source>
        <dbReference type="PIRSR" id="PIRSR000296-2"/>
    </source>
</evidence>
<sequence length="372" mass="40259">METINEQLTETGHPHGSNEGRLMRMCAVILAVVVGGTTFAYAGGWLTPSALTPSRFVDTLEQVSGNHPGYRRNHARGVGVSGYFESNGNGEKLSRASIFKPGRVELLGRFSLSGGNPQAADSVGEVRGLGLQFTSTNGETWRTAMISLPVFPVDTPEAFHELLIASRPDPQTGKPVPSAMKEFSAKHPESAAANPIIGKTPISDGFANTTFHGLNTFYFTNREGHAVPVRWIVTPEQPFRAADTSETHVDLSFLFHDLAGAVHQSPLRWHLIVILGHPDDPVDDASIAWDSTRERVDLGVIVINAVEQEQDSSADKINFDPLVLPDGISPSNDPLLSARSAIYSQSFTRRAGETRSLPSQSELPLNKESGDE</sequence>
<dbReference type="GO" id="GO:0004096">
    <property type="term" value="F:catalase activity"/>
    <property type="evidence" value="ECO:0007669"/>
    <property type="project" value="InterPro"/>
</dbReference>